<keyword evidence="1" id="KW-0812">Transmembrane</keyword>
<dbReference type="AlphaFoldDB" id="A0A1H8QUX3"/>
<evidence type="ECO:0000313" key="4">
    <source>
        <dbReference type="Proteomes" id="UP000182975"/>
    </source>
</evidence>
<feature type="transmembrane region" description="Helical" evidence="1">
    <location>
        <begin position="51"/>
        <end position="70"/>
    </location>
</feature>
<organism evidence="3 4">
    <name type="scientific">Denitrobacterium detoxificans</name>
    <dbReference type="NCBI Taxonomy" id="79604"/>
    <lineage>
        <taxon>Bacteria</taxon>
        <taxon>Bacillati</taxon>
        <taxon>Actinomycetota</taxon>
        <taxon>Coriobacteriia</taxon>
        <taxon>Eggerthellales</taxon>
        <taxon>Eggerthellaceae</taxon>
        <taxon>Denitrobacterium</taxon>
    </lineage>
</organism>
<feature type="transmembrane region" description="Helical" evidence="1">
    <location>
        <begin position="149"/>
        <end position="171"/>
    </location>
</feature>
<feature type="transmembrane region" description="Helical" evidence="1">
    <location>
        <begin position="123"/>
        <end position="143"/>
    </location>
</feature>
<dbReference type="PANTHER" id="PTHR14969">
    <property type="entry name" value="SPHINGOSINE-1-PHOSPHATE PHOSPHOHYDROLASE"/>
    <property type="match status" value="1"/>
</dbReference>
<dbReference type="InterPro" id="IPR000326">
    <property type="entry name" value="PAP2/HPO"/>
</dbReference>
<sequence length="189" mass="20288">MDLAILHGIQNTIGCDFLDMVMPAITMLGEKGAIWLIAGIVLICMKRYRRWGITLICGVALVWVVGDHIIKPLVARPRPFVVDPSLLPLLVEAPTDFSFPSGHTSASFAAATVLLFSNVKKPWKVLGLVVAILIAFSRLYVCVHNPTDVLAGLVLGVAAGIIVSLVSNALAQRYGWGEPAAVPQGKHSR</sequence>
<feature type="transmembrane region" description="Helical" evidence="1">
    <location>
        <begin position="20"/>
        <end position="44"/>
    </location>
</feature>
<protein>
    <submittedName>
        <fullName evidence="3">Undecaprenyl-diphosphatase</fullName>
    </submittedName>
</protein>
<dbReference type="PANTHER" id="PTHR14969:SF13">
    <property type="entry name" value="AT30094P"/>
    <property type="match status" value="1"/>
</dbReference>
<evidence type="ECO:0000313" key="3">
    <source>
        <dbReference type="EMBL" id="SEO57654.1"/>
    </source>
</evidence>
<keyword evidence="1" id="KW-0472">Membrane</keyword>
<evidence type="ECO:0000256" key="1">
    <source>
        <dbReference type="SAM" id="Phobius"/>
    </source>
</evidence>
<keyword evidence="4" id="KW-1185">Reference proteome</keyword>
<dbReference type="EMBL" id="FOEC01000002">
    <property type="protein sequence ID" value="SEO57654.1"/>
    <property type="molecule type" value="Genomic_DNA"/>
</dbReference>
<dbReference type="Pfam" id="PF01569">
    <property type="entry name" value="PAP2"/>
    <property type="match status" value="1"/>
</dbReference>
<gene>
    <name evidence="3" type="ORF">SAMN02910314_00621</name>
</gene>
<feature type="domain" description="Phosphatidic acid phosphatase type 2/haloperoxidase" evidence="2">
    <location>
        <begin position="51"/>
        <end position="164"/>
    </location>
</feature>
<reference evidence="4" key="1">
    <citation type="submission" date="2016-10" db="EMBL/GenBank/DDBJ databases">
        <authorList>
            <person name="Varghese N."/>
        </authorList>
    </citation>
    <scope>NUCLEOTIDE SEQUENCE [LARGE SCALE GENOMIC DNA]</scope>
    <source>
        <strain evidence="4">DSM 21843</strain>
    </source>
</reference>
<dbReference type="SUPFAM" id="SSF48317">
    <property type="entry name" value="Acid phosphatase/Vanadium-dependent haloperoxidase"/>
    <property type="match status" value="1"/>
</dbReference>
<dbReference type="SMART" id="SM00014">
    <property type="entry name" value="acidPPc"/>
    <property type="match status" value="1"/>
</dbReference>
<dbReference type="RefSeq" id="WP_082867965.1">
    <property type="nucleotide sequence ID" value="NZ_CP011402.1"/>
</dbReference>
<evidence type="ECO:0000259" key="2">
    <source>
        <dbReference type="SMART" id="SM00014"/>
    </source>
</evidence>
<name>A0A1H8QUX3_9ACTN</name>
<dbReference type="STRING" id="79604.AAY81_09005"/>
<dbReference type="GO" id="GO:0042392">
    <property type="term" value="F:sphingosine-1-phosphate phosphatase activity"/>
    <property type="evidence" value="ECO:0007669"/>
    <property type="project" value="TreeGrafter"/>
</dbReference>
<dbReference type="InterPro" id="IPR036938">
    <property type="entry name" value="PAP2/HPO_sf"/>
</dbReference>
<dbReference type="Gene3D" id="1.20.144.10">
    <property type="entry name" value="Phosphatidic acid phosphatase type 2/haloperoxidase"/>
    <property type="match status" value="2"/>
</dbReference>
<proteinExistence type="predicted"/>
<dbReference type="Proteomes" id="UP000182975">
    <property type="component" value="Unassembled WGS sequence"/>
</dbReference>
<keyword evidence="1" id="KW-1133">Transmembrane helix</keyword>
<accession>A0A1H8QUX3</accession>